<evidence type="ECO:0000256" key="2">
    <source>
        <dbReference type="SAM" id="MobiDB-lite"/>
    </source>
</evidence>
<dbReference type="InParanoid" id="D8SB78"/>
<feature type="domain" description="GIL1/IRKI C-terminal" evidence="3">
    <location>
        <begin position="264"/>
        <end position="323"/>
    </location>
</feature>
<reference evidence="4 5" key="1">
    <citation type="journal article" date="2011" name="Science">
        <title>The Selaginella genome identifies genetic changes associated with the evolution of vascular plants.</title>
        <authorList>
            <person name="Banks J.A."/>
            <person name="Nishiyama T."/>
            <person name="Hasebe M."/>
            <person name="Bowman J.L."/>
            <person name="Gribskov M."/>
            <person name="dePamphilis C."/>
            <person name="Albert V.A."/>
            <person name="Aono N."/>
            <person name="Aoyama T."/>
            <person name="Ambrose B.A."/>
            <person name="Ashton N.W."/>
            <person name="Axtell M.J."/>
            <person name="Barker E."/>
            <person name="Barker M.S."/>
            <person name="Bennetzen J.L."/>
            <person name="Bonawitz N.D."/>
            <person name="Chapple C."/>
            <person name="Cheng C."/>
            <person name="Correa L.G."/>
            <person name="Dacre M."/>
            <person name="DeBarry J."/>
            <person name="Dreyer I."/>
            <person name="Elias M."/>
            <person name="Engstrom E.M."/>
            <person name="Estelle M."/>
            <person name="Feng L."/>
            <person name="Finet C."/>
            <person name="Floyd S.K."/>
            <person name="Frommer W.B."/>
            <person name="Fujita T."/>
            <person name="Gramzow L."/>
            <person name="Gutensohn M."/>
            <person name="Harholt J."/>
            <person name="Hattori M."/>
            <person name="Heyl A."/>
            <person name="Hirai T."/>
            <person name="Hiwatashi Y."/>
            <person name="Ishikawa M."/>
            <person name="Iwata M."/>
            <person name="Karol K.G."/>
            <person name="Koehler B."/>
            <person name="Kolukisaoglu U."/>
            <person name="Kubo M."/>
            <person name="Kurata T."/>
            <person name="Lalonde S."/>
            <person name="Li K."/>
            <person name="Li Y."/>
            <person name="Litt A."/>
            <person name="Lyons E."/>
            <person name="Manning G."/>
            <person name="Maruyama T."/>
            <person name="Michael T.P."/>
            <person name="Mikami K."/>
            <person name="Miyazaki S."/>
            <person name="Morinaga S."/>
            <person name="Murata T."/>
            <person name="Mueller-Roeber B."/>
            <person name="Nelson D.R."/>
            <person name="Obara M."/>
            <person name="Oguri Y."/>
            <person name="Olmstead R.G."/>
            <person name="Onodera N."/>
            <person name="Petersen B.L."/>
            <person name="Pils B."/>
            <person name="Prigge M."/>
            <person name="Rensing S.A."/>
            <person name="Riano-Pachon D.M."/>
            <person name="Roberts A.W."/>
            <person name="Sato Y."/>
            <person name="Scheller H.V."/>
            <person name="Schulz B."/>
            <person name="Schulz C."/>
            <person name="Shakirov E.V."/>
            <person name="Shibagaki N."/>
            <person name="Shinohara N."/>
            <person name="Shippen D.E."/>
            <person name="Soerensen I."/>
            <person name="Sotooka R."/>
            <person name="Sugimoto N."/>
            <person name="Sugita M."/>
            <person name="Sumikawa N."/>
            <person name="Tanurdzic M."/>
            <person name="Theissen G."/>
            <person name="Ulvskov P."/>
            <person name="Wakazuki S."/>
            <person name="Weng J.K."/>
            <person name="Willats W.W."/>
            <person name="Wipf D."/>
            <person name="Wolf P.G."/>
            <person name="Yang L."/>
            <person name="Zimmer A.D."/>
            <person name="Zhu Q."/>
            <person name="Mitros T."/>
            <person name="Hellsten U."/>
            <person name="Loque D."/>
            <person name="Otillar R."/>
            <person name="Salamov A."/>
            <person name="Schmutz J."/>
            <person name="Shapiro H."/>
            <person name="Lindquist E."/>
            <person name="Lucas S."/>
            <person name="Rokhsar D."/>
            <person name="Grigoriev I.V."/>
        </authorList>
    </citation>
    <scope>NUCLEOTIDE SEQUENCE [LARGE SCALE GENOMIC DNA]</scope>
</reference>
<evidence type="ECO:0000256" key="1">
    <source>
        <dbReference type="SAM" id="Coils"/>
    </source>
</evidence>
<feature type="compositionally biased region" description="Basic and acidic residues" evidence="2">
    <location>
        <begin position="414"/>
        <end position="425"/>
    </location>
</feature>
<dbReference type="HOGENOM" id="CLU_486985_0_0_1"/>
<dbReference type="KEGG" id="smo:SELMODRAFT_420182"/>
<feature type="compositionally biased region" description="Basic and acidic residues" evidence="2">
    <location>
        <begin position="345"/>
        <end position="366"/>
    </location>
</feature>
<gene>
    <name evidence="4" type="ORF">SELMODRAFT_420182</name>
</gene>
<dbReference type="InterPro" id="IPR056813">
    <property type="entry name" value="GIL1_IRKI_C"/>
</dbReference>
<feature type="region of interest" description="Disordered" evidence="2">
    <location>
        <begin position="465"/>
        <end position="490"/>
    </location>
</feature>
<proteinExistence type="predicted"/>
<dbReference type="Proteomes" id="UP000001514">
    <property type="component" value="Unassembled WGS sequence"/>
</dbReference>
<organism evidence="5">
    <name type="scientific">Selaginella moellendorffii</name>
    <name type="common">Spikemoss</name>
    <dbReference type="NCBI Taxonomy" id="88036"/>
    <lineage>
        <taxon>Eukaryota</taxon>
        <taxon>Viridiplantae</taxon>
        <taxon>Streptophyta</taxon>
        <taxon>Embryophyta</taxon>
        <taxon>Tracheophyta</taxon>
        <taxon>Lycopodiopsida</taxon>
        <taxon>Selaginellales</taxon>
        <taxon>Selaginellaceae</taxon>
        <taxon>Selaginella</taxon>
    </lineage>
</organism>
<dbReference type="EMBL" id="GL377610">
    <property type="protein sequence ID" value="EFJ18342.1"/>
    <property type="molecule type" value="Genomic_DNA"/>
</dbReference>
<evidence type="ECO:0000313" key="5">
    <source>
        <dbReference type="Proteomes" id="UP000001514"/>
    </source>
</evidence>
<dbReference type="GO" id="GO:0009639">
    <property type="term" value="P:response to red or far red light"/>
    <property type="evidence" value="ECO:0007669"/>
    <property type="project" value="InterPro"/>
</dbReference>
<accession>D8SB78</accession>
<dbReference type="GO" id="GO:0009959">
    <property type="term" value="P:negative gravitropism"/>
    <property type="evidence" value="ECO:0007669"/>
    <property type="project" value="InterPro"/>
</dbReference>
<name>D8SB78_SELML</name>
<dbReference type="AlphaFoldDB" id="D8SB78"/>
<dbReference type="Pfam" id="PF24994">
    <property type="entry name" value="GIL1_IRKI_C"/>
    <property type="match status" value="1"/>
</dbReference>
<dbReference type="Gramene" id="EFJ18342">
    <property type="protein sequence ID" value="EFJ18342"/>
    <property type="gene ID" value="SELMODRAFT_420182"/>
</dbReference>
<evidence type="ECO:0000313" key="4">
    <source>
        <dbReference type="EMBL" id="EFJ18342.1"/>
    </source>
</evidence>
<dbReference type="InterPro" id="IPR040225">
    <property type="entry name" value="GIL1-like"/>
</dbReference>
<keyword evidence="5" id="KW-1185">Reference proteome</keyword>
<sequence>MKKRKLEDDLESQVSVNGALQQRLLDQDQHCKELERRNGLLDQRCCSLDQELREIHEQNRRLQWQIQRIRETNSRALELEKKNTERALSMASELERKIDGLERQISEQSFGGSYSDSSATPTLFEAALAQANEAIQNLASILPSQFLAAGLSSVVFARPLHRKIAVRAALGDVFFAGFEAETFGLDGGFTEFLDPEKLRRRYFQEFQACPEYRVEVFAVAKMEELRGKIPGFDEAKHGSQFEKVALSVWKLHRLAFSFYPAARILRVASGRKIEPAFMESVITADDLEEVEDDEERLAIGGSVAFSVLPGFTIRKTVFKSQVYPVLGKVVVAPPLAELDAPPVAGKDHTENRKVEDHPVAGKDHTANGENSEVEAPPVARKERKNSEVEAFPVAGEDHTANGKNSKVEAPPVAGKDHAANGENRSDGMATVPNVGGVRTFAMVVNGIDTGKIEIASGRSIAGGETPSRVTAAGNRARDANATATGNRAREANATAIGKEEPKLGMVEASQKDKAGTLGDAPLVENGWTFGDLTGSEIDDIVNNEEILYAGRDASR</sequence>
<feature type="coiled-coil region" evidence="1">
    <location>
        <begin position="17"/>
        <end position="104"/>
    </location>
</feature>
<protein>
    <recommendedName>
        <fullName evidence="3">GIL1/IRKI C-terminal domain-containing protein</fullName>
    </recommendedName>
</protein>
<evidence type="ECO:0000259" key="3">
    <source>
        <dbReference type="Pfam" id="PF24994"/>
    </source>
</evidence>
<feature type="region of interest" description="Disordered" evidence="2">
    <location>
        <begin position="340"/>
        <end position="432"/>
    </location>
</feature>
<keyword evidence="1" id="KW-0175">Coiled coil</keyword>
<dbReference type="PANTHER" id="PTHR31161">
    <property type="entry name" value="PROTEIN GRAVITROPIC IN THE LIGHT 1"/>
    <property type="match status" value="1"/>
</dbReference>